<keyword evidence="6" id="KW-1185">Reference proteome</keyword>
<dbReference type="GO" id="GO:0003723">
    <property type="term" value="F:RNA binding"/>
    <property type="evidence" value="ECO:0007669"/>
    <property type="project" value="UniProtKB-UniRule"/>
</dbReference>
<evidence type="ECO:0000259" key="4">
    <source>
        <dbReference type="PROSITE" id="PS51391"/>
    </source>
</evidence>
<dbReference type="SUPFAM" id="SSF54928">
    <property type="entry name" value="RNA-binding domain, RBD"/>
    <property type="match status" value="1"/>
</dbReference>
<dbReference type="InterPro" id="IPR012677">
    <property type="entry name" value="Nucleotide-bd_a/b_plait_sf"/>
</dbReference>
<organism evidence="5 6">
    <name type="scientific">Theileria annulata</name>
    <dbReference type="NCBI Taxonomy" id="5874"/>
    <lineage>
        <taxon>Eukaryota</taxon>
        <taxon>Sar</taxon>
        <taxon>Alveolata</taxon>
        <taxon>Apicomplexa</taxon>
        <taxon>Aconoidasida</taxon>
        <taxon>Piroplasmida</taxon>
        <taxon>Theileriidae</taxon>
        <taxon>Theileria</taxon>
    </lineage>
</organism>
<dbReference type="Proteomes" id="UP000001950">
    <property type="component" value="Chromosome 4"/>
</dbReference>
<dbReference type="SMART" id="SM00360">
    <property type="entry name" value="RRM"/>
    <property type="match status" value="1"/>
</dbReference>
<dbReference type="PANTHER" id="PTHR23140:SF0">
    <property type="entry name" value="U2 SNRNP-ASSOCIATED SURP MOTIF-CONTAINING PROTEIN"/>
    <property type="match status" value="1"/>
</dbReference>
<evidence type="ECO:0000259" key="3">
    <source>
        <dbReference type="PROSITE" id="PS50102"/>
    </source>
</evidence>
<dbReference type="AlphaFoldDB" id="Q4U8U2"/>
<evidence type="ECO:0008006" key="7">
    <source>
        <dbReference type="Google" id="ProtNLM"/>
    </source>
</evidence>
<dbReference type="Pfam" id="PF01805">
    <property type="entry name" value="Surp"/>
    <property type="match status" value="1"/>
</dbReference>
<dbReference type="FunCoup" id="Q4U8U2">
    <property type="interactions" value="423"/>
</dbReference>
<dbReference type="PROSITE" id="PS51391">
    <property type="entry name" value="CID"/>
    <property type="match status" value="1"/>
</dbReference>
<dbReference type="OMA" id="MIFCTRH"/>
<dbReference type="RefSeq" id="XP_953386.1">
    <property type="nucleotide sequence ID" value="XM_948293.1"/>
</dbReference>
<dbReference type="Gene3D" id="1.25.40.90">
    <property type="match status" value="1"/>
</dbReference>
<evidence type="ECO:0000313" key="6">
    <source>
        <dbReference type="Proteomes" id="UP000001950"/>
    </source>
</evidence>
<dbReference type="InterPro" id="IPR035979">
    <property type="entry name" value="RBD_domain_sf"/>
</dbReference>
<dbReference type="GO" id="GO:0005634">
    <property type="term" value="C:nucleus"/>
    <property type="evidence" value="ECO:0007669"/>
    <property type="project" value="TreeGrafter"/>
</dbReference>
<reference evidence="5 6" key="1">
    <citation type="journal article" date="2005" name="Science">
        <title>Genome of the host-cell transforming parasite Theileria annulata compared with T. parva.</title>
        <authorList>
            <person name="Pain A."/>
            <person name="Renauld H."/>
            <person name="Berriman M."/>
            <person name="Murphy L."/>
            <person name="Yeats C.A."/>
            <person name="Weir W."/>
            <person name="Kerhornou A."/>
            <person name="Aslett M."/>
            <person name="Bishop R."/>
            <person name="Bouchier C."/>
            <person name="Cochet M."/>
            <person name="Coulson R.M.R."/>
            <person name="Cronin A."/>
            <person name="de Villiers E.P."/>
            <person name="Fraser A."/>
            <person name="Fosker N."/>
            <person name="Gardner M."/>
            <person name="Goble A."/>
            <person name="Griffiths-Jones S."/>
            <person name="Harris D.E."/>
            <person name="Katzer F."/>
            <person name="Larke N."/>
            <person name="Lord A."/>
            <person name="Maser P."/>
            <person name="McKellar S."/>
            <person name="Mooney P."/>
            <person name="Morton F."/>
            <person name="Nene V."/>
            <person name="O'Neil S."/>
            <person name="Price C."/>
            <person name="Quail M.A."/>
            <person name="Rabbinowitsch E."/>
            <person name="Rawlings N.D."/>
            <person name="Rutter S."/>
            <person name="Saunders D."/>
            <person name="Seeger K."/>
            <person name="Shah T."/>
            <person name="Squares R."/>
            <person name="Squares S."/>
            <person name="Tivey A."/>
            <person name="Walker A.R."/>
            <person name="Woodward J."/>
            <person name="Dobbelaere D.A.E."/>
            <person name="Langsley G."/>
            <person name="Rajandream M.A."/>
            <person name="McKeever D."/>
            <person name="Shiels B."/>
            <person name="Tait A."/>
            <person name="Barrell B.G."/>
            <person name="Hall N."/>
        </authorList>
    </citation>
    <scope>NUCLEOTIDE SEQUENCE [LARGE SCALE GENOMIC DNA]</scope>
    <source>
        <strain evidence="6">Ankara</strain>
    </source>
</reference>
<dbReference type="Gene3D" id="1.10.10.790">
    <property type="entry name" value="Surp module"/>
    <property type="match status" value="1"/>
</dbReference>
<dbReference type="InterPro" id="IPR008942">
    <property type="entry name" value="ENTH_VHS"/>
</dbReference>
<dbReference type="PANTHER" id="PTHR23140">
    <property type="entry name" value="RNA PROCESSING PROTEIN LD23810P"/>
    <property type="match status" value="1"/>
</dbReference>
<dbReference type="GO" id="GO:0006396">
    <property type="term" value="P:RNA processing"/>
    <property type="evidence" value="ECO:0007669"/>
    <property type="project" value="InterPro"/>
</dbReference>
<dbReference type="VEuPathDB" id="PiroplasmaDB:TA10170"/>
<keyword evidence="1 2" id="KW-0694">RNA-binding</keyword>
<dbReference type="KEGG" id="tan:TA10170"/>
<feature type="domain" description="RRM" evidence="3">
    <location>
        <begin position="167"/>
        <end position="247"/>
    </location>
</feature>
<dbReference type="eggNOG" id="KOG0151">
    <property type="taxonomic scope" value="Eukaryota"/>
</dbReference>
<evidence type="ECO:0000313" key="5">
    <source>
        <dbReference type="EMBL" id="CAI76761.1"/>
    </source>
</evidence>
<dbReference type="InterPro" id="IPR051485">
    <property type="entry name" value="SR-CTD_assoc_factor"/>
</dbReference>
<sequence length="746" mass="85854">MLSLIAKLKKQKEAEEQKLKENKETAKIYAQYVKSFDGKGEEQPLKFVKSDVYDPSTGTTTSVASTGVDQVFTLGEQDEEENDELSAEYLSQIQGSAPVTNKTTSKIREIDTFIEEIKEKQRAITERKELQKRFLTATTQYERYEITERLNRIENDLNASLPDVNTTNIYIGNLSPNVNEDILRSHFSKFGTIIGIRLIPSRTDSTVDNRQTGFISFMTHEQAENAKVGMEGVEILGFPCKIGWAKNLIKPIAPTVPMFTPMATPLPIPQPVQPVIKDQLEVYVPTPQYKQRIIDLTSKYVSQVAFYSLIIYPVCGKEFEEVIMKNEPRNGNNVSNLIVIGLFSFLFDRFTPDSVYYRWRVYSLMQGDTMKQWNKNMFKISNSGKSYIPPKQSTTNNTDSANSLHSGSVIQNGNVILSEEKKKEFDEILSGVTSVRNDICNAMLFVINNSESAYHLTDLLFNHFNDPNTTVQQKISILYVISDVLYNSSSSRQFAWVYRNSIEKHLPQLFHSIKLYKDKSTSKISSQQLIDAVMKLLSVWDSWTVYPQQFLNGLEATLFGDDFDSFKTLPEFEEYKELVSVNDGVHIDYFDLLSTIPLKYRETAYKYLLMRLKELKTMCLQRGLLVYPSDRNSLVTRLVIYDKYLDHKQEMEEKRREIMMEENMSEEGSDMEQDDDTYEFEQTRIQEATAQLQQTLMKRAHSPEVISVPLVEHQSESIEETKEEPDVKTETVQQFNVCSDGYCDFK</sequence>
<dbReference type="GeneID" id="3862530"/>
<dbReference type="Pfam" id="PF04818">
    <property type="entry name" value="CID"/>
    <property type="match status" value="1"/>
</dbReference>
<feature type="domain" description="CID" evidence="4">
    <location>
        <begin position="417"/>
        <end position="562"/>
    </location>
</feature>
<evidence type="ECO:0000256" key="2">
    <source>
        <dbReference type="PROSITE-ProRule" id="PRU00176"/>
    </source>
</evidence>
<accession>Q4U8U2</accession>
<dbReference type="PROSITE" id="PS50102">
    <property type="entry name" value="RRM"/>
    <property type="match status" value="1"/>
</dbReference>
<dbReference type="SMART" id="SM00582">
    <property type="entry name" value="RPR"/>
    <property type="match status" value="1"/>
</dbReference>
<protein>
    <recommendedName>
        <fullName evidence="7">RNA binding protein</fullName>
    </recommendedName>
</protein>
<dbReference type="SUPFAM" id="SSF48464">
    <property type="entry name" value="ENTH/VHS domain"/>
    <property type="match status" value="1"/>
</dbReference>
<dbReference type="OrthoDB" id="377209at2759"/>
<dbReference type="InterPro" id="IPR035967">
    <property type="entry name" value="SWAP/Surp_sf"/>
</dbReference>
<dbReference type="InterPro" id="IPR000504">
    <property type="entry name" value="RRM_dom"/>
</dbReference>
<dbReference type="STRING" id="5874.Q4U8U2"/>
<evidence type="ECO:0000256" key="1">
    <source>
        <dbReference type="ARBA" id="ARBA00022884"/>
    </source>
</evidence>
<dbReference type="InParanoid" id="Q4U8U2"/>
<proteinExistence type="predicted"/>
<dbReference type="InterPro" id="IPR000061">
    <property type="entry name" value="Surp"/>
</dbReference>
<dbReference type="EMBL" id="CR940353">
    <property type="protein sequence ID" value="CAI76761.1"/>
    <property type="molecule type" value="Genomic_DNA"/>
</dbReference>
<dbReference type="InterPro" id="IPR006569">
    <property type="entry name" value="CID_dom"/>
</dbReference>
<dbReference type="SUPFAM" id="SSF109905">
    <property type="entry name" value="Surp module (SWAP domain)"/>
    <property type="match status" value="1"/>
</dbReference>
<dbReference type="Gene3D" id="3.30.70.330">
    <property type="match status" value="1"/>
</dbReference>
<dbReference type="Pfam" id="PF00076">
    <property type="entry name" value="RRM_1"/>
    <property type="match status" value="1"/>
</dbReference>
<gene>
    <name evidence="5" type="ORF">TA10170</name>
</gene>
<name>Q4U8U2_THEAN</name>